<evidence type="ECO:0000313" key="1">
    <source>
        <dbReference type="EMBL" id="TFK37302.1"/>
    </source>
</evidence>
<protein>
    <submittedName>
        <fullName evidence="1">Uncharacterized protein</fullName>
    </submittedName>
</protein>
<name>A0A5C3LWV1_9AGAR</name>
<keyword evidence="2" id="KW-1185">Reference proteome</keyword>
<accession>A0A5C3LWV1</accession>
<dbReference type="EMBL" id="ML213609">
    <property type="protein sequence ID" value="TFK37302.1"/>
    <property type="molecule type" value="Genomic_DNA"/>
</dbReference>
<dbReference type="Proteomes" id="UP000308652">
    <property type="component" value="Unassembled WGS sequence"/>
</dbReference>
<proteinExistence type="predicted"/>
<dbReference type="AlphaFoldDB" id="A0A5C3LWV1"/>
<evidence type="ECO:0000313" key="2">
    <source>
        <dbReference type="Proteomes" id="UP000308652"/>
    </source>
</evidence>
<organism evidence="1 2">
    <name type="scientific">Crucibulum laeve</name>
    <dbReference type="NCBI Taxonomy" id="68775"/>
    <lineage>
        <taxon>Eukaryota</taxon>
        <taxon>Fungi</taxon>
        <taxon>Dikarya</taxon>
        <taxon>Basidiomycota</taxon>
        <taxon>Agaricomycotina</taxon>
        <taxon>Agaricomycetes</taxon>
        <taxon>Agaricomycetidae</taxon>
        <taxon>Agaricales</taxon>
        <taxon>Agaricineae</taxon>
        <taxon>Nidulariaceae</taxon>
        <taxon>Crucibulum</taxon>
    </lineage>
</organism>
<gene>
    <name evidence="1" type="ORF">BDQ12DRAFT_216948</name>
</gene>
<sequence length="104" mass="11930">MMQETPILLPRNRLVTIIISKSFQDAVFYVCYASIIFIVWKLNLQKATTSFYLDSSSSIHDALASVLSRIGDPINYWSVDSIVIHQAPLYPIKNLRFIRFFSNG</sequence>
<reference evidence="1 2" key="1">
    <citation type="journal article" date="2019" name="Nat. Ecol. Evol.">
        <title>Megaphylogeny resolves global patterns of mushroom evolution.</title>
        <authorList>
            <person name="Varga T."/>
            <person name="Krizsan K."/>
            <person name="Foldi C."/>
            <person name="Dima B."/>
            <person name="Sanchez-Garcia M."/>
            <person name="Sanchez-Ramirez S."/>
            <person name="Szollosi G.J."/>
            <person name="Szarkandi J.G."/>
            <person name="Papp V."/>
            <person name="Albert L."/>
            <person name="Andreopoulos W."/>
            <person name="Angelini C."/>
            <person name="Antonin V."/>
            <person name="Barry K.W."/>
            <person name="Bougher N.L."/>
            <person name="Buchanan P."/>
            <person name="Buyck B."/>
            <person name="Bense V."/>
            <person name="Catcheside P."/>
            <person name="Chovatia M."/>
            <person name="Cooper J."/>
            <person name="Damon W."/>
            <person name="Desjardin D."/>
            <person name="Finy P."/>
            <person name="Geml J."/>
            <person name="Haridas S."/>
            <person name="Hughes K."/>
            <person name="Justo A."/>
            <person name="Karasinski D."/>
            <person name="Kautmanova I."/>
            <person name="Kiss B."/>
            <person name="Kocsube S."/>
            <person name="Kotiranta H."/>
            <person name="LaButti K.M."/>
            <person name="Lechner B.E."/>
            <person name="Liimatainen K."/>
            <person name="Lipzen A."/>
            <person name="Lukacs Z."/>
            <person name="Mihaltcheva S."/>
            <person name="Morgado L.N."/>
            <person name="Niskanen T."/>
            <person name="Noordeloos M.E."/>
            <person name="Ohm R.A."/>
            <person name="Ortiz-Santana B."/>
            <person name="Ovrebo C."/>
            <person name="Racz N."/>
            <person name="Riley R."/>
            <person name="Savchenko A."/>
            <person name="Shiryaev A."/>
            <person name="Soop K."/>
            <person name="Spirin V."/>
            <person name="Szebenyi C."/>
            <person name="Tomsovsky M."/>
            <person name="Tulloss R.E."/>
            <person name="Uehling J."/>
            <person name="Grigoriev I.V."/>
            <person name="Vagvolgyi C."/>
            <person name="Papp T."/>
            <person name="Martin F.M."/>
            <person name="Miettinen O."/>
            <person name="Hibbett D.S."/>
            <person name="Nagy L.G."/>
        </authorList>
    </citation>
    <scope>NUCLEOTIDE SEQUENCE [LARGE SCALE GENOMIC DNA]</scope>
    <source>
        <strain evidence="1 2">CBS 166.37</strain>
    </source>
</reference>